<organism evidence="1 2">
    <name type="scientific">Agrobacterium rosae</name>
    <dbReference type="NCBI Taxonomy" id="1972867"/>
    <lineage>
        <taxon>Bacteria</taxon>
        <taxon>Pseudomonadati</taxon>
        <taxon>Pseudomonadota</taxon>
        <taxon>Alphaproteobacteria</taxon>
        <taxon>Hyphomicrobiales</taxon>
        <taxon>Rhizobiaceae</taxon>
        <taxon>Rhizobium/Agrobacterium group</taxon>
        <taxon>Agrobacterium</taxon>
    </lineage>
</organism>
<evidence type="ECO:0000313" key="1">
    <source>
        <dbReference type="EMBL" id="POO49158.1"/>
    </source>
</evidence>
<evidence type="ECO:0000313" key="2">
    <source>
        <dbReference type="Proteomes" id="UP000237447"/>
    </source>
</evidence>
<comment type="caution">
    <text evidence="1">The sequence shown here is derived from an EMBL/GenBank/DDBJ whole genome shotgun (WGS) entry which is preliminary data.</text>
</comment>
<sequence>MKTTYFFHLTYDKFSDIDQTGFEYSSPYKATDDAVLTLLTKALDAQIYGKPVPRKVVVVQSGIKSKIVAIKGV</sequence>
<proteinExistence type="predicted"/>
<dbReference type="Proteomes" id="UP000237447">
    <property type="component" value="Unassembled WGS sequence"/>
</dbReference>
<dbReference type="RefSeq" id="WP_103660066.1">
    <property type="nucleotide sequence ID" value="NZ_NXEJ01000011.1"/>
</dbReference>
<protein>
    <submittedName>
        <fullName evidence="1">Uncharacterized protein</fullName>
    </submittedName>
</protein>
<name>A0AAE5VMV1_9HYPH</name>
<dbReference type="EMBL" id="NXEJ01000011">
    <property type="protein sequence ID" value="POO49158.1"/>
    <property type="molecule type" value="Genomic_DNA"/>
</dbReference>
<gene>
    <name evidence="1" type="ORF">CPJ18_22170</name>
</gene>
<accession>A0AAE5VMV1</accession>
<reference evidence="1 2" key="1">
    <citation type="journal article" date="2018" name="Syst. Appl. Microbiol.">
        <title>Agrobacterium rosae sp. nov., isolated from galls on different agricultural crops.</title>
        <authorList>
            <person name="Kuzmanovic N."/>
            <person name="Pulawska J."/>
            <person name="Smalla K."/>
            <person name="Nesme X."/>
        </authorList>
    </citation>
    <scope>NUCLEOTIDE SEQUENCE [LARGE SCALE GENOMIC DNA]</scope>
    <source>
        <strain evidence="1 2">NCPPB 1650</strain>
    </source>
</reference>
<dbReference type="GeneID" id="86882022"/>
<dbReference type="AlphaFoldDB" id="A0AAE5VMV1"/>